<evidence type="ECO:0000259" key="2">
    <source>
        <dbReference type="Pfam" id="PF01880"/>
    </source>
</evidence>
<dbReference type="InterPro" id="IPR006311">
    <property type="entry name" value="TAT_signal"/>
</dbReference>
<dbReference type="NCBIfam" id="TIGR01409">
    <property type="entry name" value="TAT_signal_seq"/>
    <property type="match status" value="1"/>
</dbReference>
<reference evidence="3 4" key="1">
    <citation type="submission" date="2022-07" db="EMBL/GenBank/DDBJ databases">
        <title>Methylomonas rivi sp. nov., Methylomonas rosea sp. nov., Methylomonas aureus sp. nov. and Methylomonas subterranea sp. nov., four novel methanotrophs isolated from a freshwater creek and the deep terrestrial subsurface.</title>
        <authorList>
            <person name="Abin C."/>
            <person name="Sankaranarayanan K."/>
            <person name="Garner C."/>
            <person name="Sindelar R."/>
            <person name="Kotary K."/>
            <person name="Garner R."/>
            <person name="Barclay S."/>
            <person name="Lawson P."/>
            <person name="Krumholz L."/>
        </authorList>
    </citation>
    <scope>NUCLEOTIDE SEQUENCE [LARGE SCALE GENOMIC DNA]</scope>
    <source>
        <strain evidence="3 4">SURF-2</strain>
    </source>
</reference>
<evidence type="ECO:0000313" key="3">
    <source>
        <dbReference type="EMBL" id="MCQ8105786.1"/>
    </source>
</evidence>
<dbReference type="RefSeq" id="WP_256603817.1">
    <property type="nucleotide sequence ID" value="NZ_JANIBJ010000037.1"/>
</dbReference>
<dbReference type="EMBL" id="JANIBJ010000037">
    <property type="protein sequence ID" value="MCQ8105786.1"/>
    <property type="molecule type" value="Genomic_DNA"/>
</dbReference>
<feature type="domain" description="Desulfoferrodoxin ferrous iron-binding" evidence="2">
    <location>
        <begin position="50"/>
        <end position="138"/>
    </location>
</feature>
<organism evidence="3 4">
    <name type="scientific">Methylomonas subterranea</name>
    <dbReference type="NCBI Taxonomy" id="2952225"/>
    <lineage>
        <taxon>Bacteria</taxon>
        <taxon>Pseudomonadati</taxon>
        <taxon>Pseudomonadota</taxon>
        <taxon>Gammaproteobacteria</taxon>
        <taxon>Methylococcales</taxon>
        <taxon>Methylococcaceae</taxon>
        <taxon>Methylomonas</taxon>
    </lineage>
</organism>
<dbReference type="InterPro" id="IPR036073">
    <property type="entry name" value="Desulfoferrodoxin_Fe-bd_dom_sf"/>
</dbReference>
<dbReference type="Gene3D" id="2.60.40.730">
    <property type="entry name" value="SOR catalytic domain"/>
    <property type="match status" value="1"/>
</dbReference>
<gene>
    <name evidence="3" type="ORF">NP590_16880</name>
</gene>
<dbReference type="Proteomes" id="UP001524499">
    <property type="component" value="Unassembled WGS sequence"/>
</dbReference>
<dbReference type="PROSITE" id="PS51318">
    <property type="entry name" value="TAT"/>
    <property type="match status" value="1"/>
</dbReference>
<proteinExistence type="predicted"/>
<protein>
    <submittedName>
        <fullName evidence="3">Class II SORL domain-containing protein</fullName>
    </submittedName>
</protein>
<evidence type="ECO:0000256" key="1">
    <source>
        <dbReference type="ARBA" id="ARBA00022729"/>
    </source>
</evidence>
<keyword evidence="4" id="KW-1185">Reference proteome</keyword>
<name>A0ABT1TJY5_9GAMM</name>
<accession>A0ABT1TJY5</accession>
<dbReference type="SUPFAM" id="SSF49367">
    <property type="entry name" value="Superoxide reductase-like"/>
    <property type="match status" value="1"/>
</dbReference>
<sequence length="142" mass="15652">MERRDFIRLSAAGAAAGLIAPVAARAETGGAITPPGDVFYTRDAPGRWKGKEATHLPNIEVSRTDGEVTVKVLTAHEVKGYEHYIVKHVLLDRDFKFLAEHLFDPGKESVPLSTYALKDYSGTLYALSVCNKHDLWLNSIEV</sequence>
<dbReference type="Pfam" id="PF01880">
    <property type="entry name" value="Desulfoferrodox"/>
    <property type="match status" value="1"/>
</dbReference>
<comment type="caution">
    <text evidence="3">The sequence shown here is derived from an EMBL/GenBank/DDBJ whole genome shotgun (WGS) entry which is preliminary data.</text>
</comment>
<dbReference type="InterPro" id="IPR002742">
    <property type="entry name" value="Desulfoferrodoxin_Fe-bd_dom"/>
</dbReference>
<keyword evidence="1" id="KW-0732">Signal</keyword>
<evidence type="ECO:0000313" key="4">
    <source>
        <dbReference type="Proteomes" id="UP001524499"/>
    </source>
</evidence>
<dbReference type="InterPro" id="IPR019546">
    <property type="entry name" value="TAT_signal_bac_arc"/>
</dbReference>